<evidence type="ECO:0000313" key="3">
    <source>
        <dbReference type="Proteomes" id="UP000006906"/>
    </source>
</evidence>
<organism evidence="2 3">
    <name type="scientific">Chlamydomonas reinhardtii</name>
    <name type="common">Chlamydomonas smithii</name>
    <dbReference type="NCBI Taxonomy" id="3055"/>
    <lineage>
        <taxon>Eukaryota</taxon>
        <taxon>Viridiplantae</taxon>
        <taxon>Chlorophyta</taxon>
        <taxon>core chlorophytes</taxon>
        <taxon>Chlorophyceae</taxon>
        <taxon>CS clade</taxon>
        <taxon>Chlamydomonadales</taxon>
        <taxon>Chlamydomonadaceae</taxon>
        <taxon>Chlamydomonas</taxon>
    </lineage>
</organism>
<dbReference type="KEGG" id="cre:CHLRE_01g003508v5"/>
<accession>A0A2K3E4U9</accession>
<sequence length="352" mass="34329">MASKLKPQSGQPHHSTSSPLPKLSKGPGAPSRRIQARGAASDDSSGDELARRLRSVGGGGGVGAASTRARASRATHPQAEGDACSSDAGDEASTSTSSDEANGGPGGGKGGGGAGGFYDVDAAIKRARRRASRRMLEAQSIRVRRAAGLPALLAKLGPGGDLDDDDDELTPAQMRELVQAERAREQVKEALLTRRLLDPQLVAPPGLPSGVAGSGTGGGGGGSGWRGSTTSVRGSLQELSTSCTSPGGTGTGYHTGTGTGGGTGTARHSQLQQLKCGGGNGNGGGGDANGGGGGFASAPASPMAAAAARRRQQMLDASSPKGGGLANMAASFSAAGCRHTATDTPGGGAGGV</sequence>
<dbReference type="Gramene" id="PNW87825">
    <property type="protein sequence ID" value="PNW87825"/>
    <property type="gene ID" value="CHLRE_01g003508v5"/>
</dbReference>
<feature type="compositionally biased region" description="Polar residues" evidence="1">
    <location>
        <begin position="1"/>
        <end position="19"/>
    </location>
</feature>
<protein>
    <submittedName>
        <fullName evidence="2">Uncharacterized protein</fullName>
    </submittedName>
</protein>
<feature type="compositionally biased region" description="Gly residues" evidence="1">
    <location>
        <begin position="212"/>
        <end position="225"/>
    </location>
</feature>
<dbReference type="Proteomes" id="UP000006906">
    <property type="component" value="Chromosome 1"/>
</dbReference>
<feature type="compositionally biased region" description="Gly residues" evidence="1">
    <location>
        <begin position="247"/>
        <end position="264"/>
    </location>
</feature>
<feature type="compositionally biased region" description="Low complexity" evidence="1">
    <location>
        <begin position="64"/>
        <end position="75"/>
    </location>
</feature>
<proteinExistence type="predicted"/>
<gene>
    <name evidence="2" type="ORF">CHLRE_01g003508v5</name>
</gene>
<evidence type="ECO:0000313" key="2">
    <source>
        <dbReference type="EMBL" id="PNW87825.1"/>
    </source>
</evidence>
<dbReference type="InParanoid" id="A0A2K3E4U9"/>
<feature type="region of interest" description="Disordered" evidence="1">
    <location>
        <begin position="204"/>
        <end position="323"/>
    </location>
</feature>
<name>A0A2K3E4U9_CHLRE</name>
<dbReference type="AlphaFoldDB" id="A0A2K3E4U9"/>
<feature type="compositionally biased region" description="Gly residues" evidence="1">
    <location>
        <begin position="276"/>
        <end position="295"/>
    </location>
</feature>
<reference evidence="2 3" key="1">
    <citation type="journal article" date="2007" name="Science">
        <title>The Chlamydomonas genome reveals the evolution of key animal and plant functions.</title>
        <authorList>
            <person name="Merchant S.S."/>
            <person name="Prochnik S.E."/>
            <person name="Vallon O."/>
            <person name="Harris E.H."/>
            <person name="Karpowicz S.J."/>
            <person name="Witman G.B."/>
            <person name="Terry A."/>
            <person name="Salamov A."/>
            <person name="Fritz-Laylin L.K."/>
            <person name="Marechal-Drouard L."/>
            <person name="Marshall W.F."/>
            <person name="Qu L.H."/>
            <person name="Nelson D.R."/>
            <person name="Sanderfoot A.A."/>
            <person name="Spalding M.H."/>
            <person name="Kapitonov V.V."/>
            <person name="Ren Q."/>
            <person name="Ferris P."/>
            <person name="Lindquist E."/>
            <person name="Shapiro H."/>
            <person name="Lucas S.M."/>
            <person name="Grimwood J."/>
            <person name="Schmutz J."/>
            <person name="Cardol P."/>
            <person name="Cerutti H."/>
            <person name="Chanfreau G."/>
            <person name="Chen C.L."/>
            <person name="Cognat V."/>
            <person name="Croft M.T."/>
            <person name="Dent R."/>
            <person name="Dutcher S."/>
            <person name="Fernandez E."/>
            <person name="Fukuzawa H."/>
            <person name="Gonzalez-Ballester D."/>
            <person name="Gonzalez-Halphen D."/>
            <person name="Hallmann A."/>
            <person name="Hanikenne M."/>
            <person name="Hippler M."/>
            <person name="Inwood W."/>
            <person name="Jabbari K."/>
            <person name="Kalanon M."/>
            <person name="Kuras R."/>
            <person name="Lefebvre P.A."/>
            <person name="Lemaire S.D."/>
            <person name="Lobanov A.V."/>
            <person name="Lohr M."/>
            <person name="Manuell A."/>
            <person name="Meier I."/>
            <person name="Mets L."/>
            <person name="Mittag M."/>
            <person name="Mittelmeier T."/>
            <person name="Moroney J.V."/>
            <person name="Moseley J."/>
            <person name="Napoli C."/>
            <person name="Nedelcu A.M."/>
            <person name="Niyogi K."/>
            <person name="Novoselov S.V."/>
            <person name="Paulsen I.T."/>
            <person name="Pazour G."/>
            <person name="Purton S."/>
            <person name="Ral J.P."/>
            <person name="Riano-Pachon D.M."/>
            <person name="Riekhof W."/>
            <person name="Rymarquis L."/>
            <person name="Schroda M."/>
            <person name="Stern D."/>
            <person name="Umen J."/>
            <person name="Willows R."/>
            <person name="Wilson N."/>
            <person name="Zimmer S.L."/>
            <person name="Allmer J."/>
            <person name="Balk J."/>
            <person name="Bisova K."/>
            <person name="Chen C.J."/>
            <person name="Elias M."/>
            <person name="Gendler K."/>
            <person name="Hauser C."/>
            <person name="Lamb M.R."/>
            <person name="Ledford H."/>
            <person name="Long J.C."/>
            <person name="Minagawa J."/>
            <person name="Page M.D."/>
            <person name="Pan J."/>
            <person name="Pootakham W."/>
            <person name="Roje S."/>
            <person name="Rose A."/>
            <person name="Stahlberg E."/>
            <person name="Terauchi A.M."/>
            <person name="Yang P."/>
            <person name="Ball S."/>
            <person name="Bowler C."/>
            <person name="Dieckmann C.L."/>
            <person name="Gladyshev V.N."/>
            <person name="Green P."/>
            <person name="Jorgensen R."/>
            <person name="Mayfield S."/>
            <person name="Mueller-Roeber B."/>
            <person name="Rajamani S."/>
            <person name="Sayre R.T."/>
            <person name="Brokstein P."/>
            <person name="Dubchak I."/>
            <person name="Goodstein D."/>
            <person name="Hornick L."/>
            <person name="Huang Y.W."/>
            <person name="Jhaveri J."/>
            <person name="Luo Y."/>
            <person name="Martinez D."/>
            <person name="Ngau W.C."/>
            <person name="Otillar B."/>
            <person name="Poliakov A."/>
            <person name="Porter A."/>
            <person name="Szajkowski L."/>
            <person name="Werner G."/>
            <person name="Zhou K."/>
            <person name="Grigoriev I.V."/>
            <person name="Rokhsar D.S."/>
            <person name="Grossman A.R."/>
        </authorList>
    </citation>
    <scope>NUCLEOTIDE SEQUENCE [LARGE SCALE GENOMIC DNA]</scope>
    <source>
        <strain evidence="3">CC-503</strain>
    </source>
</reference>
<evidence type="ECO:0000256" key="1">
    <source>
        <dbReference type="SAM" id="MobiDB-lite"/>
    </source>
</evidence>
<feature type="compositionally biased region" description="Gly residues" evidence="1">
    <location>
        <begin position="103"/>
        <end position="116"/>
    </location>
</feature>
<feature type="compositionally biased region" description="Low complexity" evidence="1">
    <location>
        <begin position="296"/>
        <end position="307"/>
    </location>
</feature>
<feature type="compositionally biased region" description="Low complexity" evidence="1">
    <location>
        <begin position="226"/>
        <end position="246"/>
    </location>
</feature>
<dbReference type="EMBL" id="CM008962">
    <property type="protein sequence ID" value="PNW87825.1"/>
    <property type="molecule type" value="Genomic_DNA"/>
</dbReference>
<dbReference type="RefSeq" id="XP_042928061.1">
    <property type="nucleotide sequence ID" value="XM_043058147.1"/>
</dbReference>
<keyword evidence="3" id="KW-1185">Reference proteome</keyword>
<dbReference type="GeneID" id="66051910"/>
<feature type="region of interest" description="Disordered" evidence="1">
    <location>
        <begin position="1"/>
        <end position="118"/>
    </location>
</feature>